<protein>
    <submittedName>
        <fullName evidence="1">Uncharacterized protein</fullName>
    </submittedName>
</protein>
<keyword evidence="2" id="KW-1185">Reference proteome</keyword>
<dbReference type="EMBL" id="JACAZF010000011">
    <property type="protein sequence ID" value="KAF7292952.1"/>
    <property type="molecule type" value="Genomic_DNA"/>
</dbReference>
<accession>A0A8H6VT27</accession>
<dbReference type="RefSeq" id="XP_037215380.1">
    <property type="nucleotide sequence ID" value="XM_037368454.1"/>
</dbReference>
<proteinExistence type="predicted"/>
<evidence type="ECO:0000313" key="2">
    <source>
        <dbReference type="Proteomes" id="UP000636479"/>
    </source>
</evidence>
<name>A0A8H6VT27_9AGAR</name>
<reference evidence="1" key="1">
    <citation type="submission" date="2020-05" db="EMBL/GenBank/DDBJ databases">
        <title>Mycena genomes resolve the evolution of fungal bioluminescence.</title>
        <authorList>
            <person name="Tsai I.J."/>
        </authorList>
    </citation>
    <scope>NUCLEOTIDE SEQUENCE</scope>
    <source>
        <strain evidence="1">171206Taipei</strain>
    </source>
</reference>
<dbReference type="AlphaFoldDB" id="A0A8H6VT27"/>
<sequence>MPWPPACDRSTRGTVSFPRNIEEIYEAVKELHDSPYQLPERFDRDVEPLADIRLGWRIEQRQMDLIVAWAELNNRQVVGPDGKTVPGFTVSCVSPSFARHLGITGGMTVVYILNPKDDTTYALDRLFWIDSNQTMPEDRYDEEQIQRIAQQLHFEGPPKWYLDHEFI</sequence>
<gene>
    <name evidence="1" type="ORF">MIND_01194400</name>
</gene>
<organism evidence="1 2">
    <name type="scientific">Mycena indigotica</name>
    <dbReference type="NCBI Taxonomy" id="2126181"/>
    <lineage>
        <taxon>Eukaryota</taxon>
        <taxon>Fungi</taxon>
        <taxon>Dikarya</taxon>
        <taxon>Basidiomycota</taxon>
        <taxon>Agaricomycotina</taxon>
        <taxon>Agaricomycetes</taxon>
        <taxon>Agaricomycetidae</taxon>
        <taxon>Agaricales</taxon>
        <taxon>Marasmiineae</taxon>
        <taxon>Mycenaceae</taxon>
        <taxon>Mycena</taxon>
    </lineage>
</organism>
<comment type="caution">
    <text evidence="1">The sequence shown here is derived from an EMBL/GenBank/DDBJ whole genome shotgun (WGS) entry which is preliminary data.</text>
</comment>
<dbReference type="OrthoDB" id="3103995at2759"/>
<evidence type="ECO:0000313" key="1">
    <source>
        <dbReference type="EMBL" id="KAF7292952.1"/>
    </source>
</evidence>
<dbReference type="GeneID" id="59350970"/>
<dbReference type="Proteomes" id="UP000636479">
    <property type="component" value="Unassembled WGS sequence"/>
</dbReference>